<reference evidence="1" key="1">
    <citation type="submission" date="2021-06" db="EMBL/GenBank/DDBJ databases">
        <title>Parelaphostrongylus tenuis whole genome reference sequence.</title>
        <authorList>
            <person name="Garwood T.J."/>
            <person name="Larsen P.A."/>
            <person name="Fountain-Jones N.M."/>
            <person name="Garbe J.R."/>
            <person name="Macchietto M.G."/>
            <person name="Kania S.A."/>
            <person name="Gerhold R.W."/>
            <person name="Richards J.E."/>
            <person name="Wolf T.M."/>
        </authorList>
    </citation>
    <scope>NUCLEOTIDE SEQUENCE</scope>
    <source>
        <strain evidence="1">MNPRO001-30</strain>
        <tissue evidence="1">Meninges</tissue>
    </source>
</reference>
<dbReference type="Proteomes" id="UP001196413">
    <property type="component" value="Unassembled WGS sequence"/>
</dbReference>
<accession>A0AAD5R9K6</accession>
<protein>
    <submittedName>
        <fullName evidence="1">Uncharacterized protein</fullName>
    </submittedName>
</protein>
<evidence type="ECO:0000313" key="2">
    <source>
        <dbReference type="Proteomes" id="UP001196413"/>
    </source>
</evidence>
<evidence type="ECO:0000313" key="1">
    <source>
        <dbReference type="EMBL" id="KAJ1372242.1"/>
    </source>
</evidence>
<name>A0AAD5R9K6_PARTN</name>
<comment type="caution">
    <text evidence="1">The sequence shown here is derived from an EMBL/GenBank/DDBJ whole genome shotgun (WGS) entry which is preliminary data.</text>
</comment>
<dbReference type="EMBL" id="JAHQIW010007110">
    <property type="protein sequence ID" value="KAJ1372242.1"/>
    <property type="molecule type" value="Genomic_DNA"/>
</dbReference>
<dbReference type="AlphaFoldDB" id="A0AAD5R9K6"/>
<organism evidence="1 2">
    <name type="scientific">Parelaphostrongylus tenuis</name>
    <name type="common">Meningeal worm</name>
    <dbReference type="NCBI Taxonomy" id="148309"/>
    <lineage>
        <taxon>Eukaryota</taxon>
        <taxon>Metazoa</taxon>
        <taxon>Ecdysozoa</taxon>
        <taxon>Nematoda</taxon>
        <taxon>Chromadorea</taxon>
        <taxon>Rhabditida</taxon>
        <taxon>Rhabditina</taxon>
        <taxon>Rhabditomorpha</taxon>
        <taxon>Strongyloidea</taxon>
        <taxon>Metastrongylidae</taxon>
        <taxon>Parelaphostrongylus</taxon>
    </lineage>
</organism>
<keyword evidence="2" id="KW-1185">Reference proteome</keyword>
<proteinExistence type="predicted"/>
<gene>
    <name evidence="1" type="ORF">KIN20_034342</name>
</gene>
<sequence>MLAHHSAILINAEGPDTKKNQAEEVLNNAEDWSRKTFAENWFLSKIRENKIDMKQAQDIDSFRLPVLPNVVKCFTSSSLCLNVNSIIAEARQGDTMHLFLDELILKVFSPSFCLSLRQLFYRFVIIST</sequence>